<dbReference type="InterPro" id="IPR046450">
    <property type="entry name" value="PA_dom_sf"/>
</dbReference>
<accession>A0A9N9EZ87</accession>
<evidence type="ECO:0000256" key="2">
    <source>
        <dbReference type="ARBA" id="ARBA00007658"/>
    </source>
</evidence>
<keyword evidence="7" id="KW-0378">Hydrolase</keyword>
<dbReference type="OrthoDB" id="8118055at2759"/>
<dbReference type="EMBL" id="CAJVPJ010000238">
    <property type="protein sequence ID" value="CAG8499935.1"/>
    <property type="molecule type" value="Genomic_DNA"/>
</dbReference>
<dbReference type="AlphaFoldDB" id="A0A9N9EZ87"/>
<keyword evidence="3" id="KW-0256">Endoplasmic reticulum</keyword>
<dbReference type="GO" id="GO:0044322">
    <property type="term" value="C:endoplasmic reticulum quality control compartment"/>
    <property type="evidence" value="ECO:0007669"/>
    <property type="project" value="GOC"/>
</dbReference>
<comment type="subcellular location">
    <subcellularLocation>
        <location evidence="1">Endoplasmic reticulum</location>
    </subcellularLocation>
</comment>
<dbReference type="GO" id="GO:0005975">
    <property type="term" value="P:carbohydrate metabolic process"/>
    <property type="evidence" value="ECO:0007669"/>
    <property type="project" value="InterPro"/>
</dbReference>
<gene>
    <name evidence="10" type="ORF">POCULU_LOCUS2518</name>
</gene>
<dbReference type="Pfam" id="PF02225">
    <property type="entry name" value="PA"/>
    <property type="match status" value="1"/>
</dbReference>
<dbReference type="GO" id="GO:0016020">
    <property type="term" value="C:membrane"/>
    <property type="evidence" value="ECO:0007669"/>
    <property type="project" value="InterPro"/>
</dbReference>
<dbReference type="SUPFAM" id="SSF52025">
    <property type="entry name" value="PA domain"/>
    <property type="match status" value="1"/>
</dbReference>
<evidence type="ECO:0000256" key="8">
    <source>
        <dbReference type="SAM" id="SignalP"/>
    </source>
</evidence>
<dbReference type="PANTHER" id="PTHR45679:SF5">
    <property type="entry name" value="ER DEGRADATION-ENHANCING ALPHA-MANNOSIDASE-LIKE PROTEIN 1"/>
    <property type="match status" value="1"/>
</dbReference>
<keyword evidence="8" id="KW-0732">Signal</keyword>
<protein>
    <recommendedName>
        <fullName evidence="7">alpha-1,2-Mannosidase</fullName>
        <ecNumber evidence="7">3.2.1.-</ecNumber>
    </recommendedName>
</protein>
<comment type="similarity">
    <text evidence="2 7">Belongs to the glycosyl hydrolase 47 family.</text>
</comment>
<evidence type="ECO:0000256" key="1">
    <source>
        <dbReference type="ARBA" id="ARBA00004240"/>
    </source>
</evidence>
<name>A0A9N9EZ87_9GLOM</name>
<dbReference type="GO" id="GO:0036503">
    <property type="term" value="P:ERAD pathway"/>
    <property type="evidence" value="ECO:0007669"/>
    <property type="project" value="UniProtKB-ARBA"/>
</dbReference>
<feature type="domain" description="PA" evidence="9">
    <location>
        <begin position="672"/>
        <end position="752"/>
    </location>
</feature>
<dbReference type="InterPro" id="IPR012341">
    <property type="entry name" value="6hp_glycosidase-like_sf"/>
</dbReference>
<organism evidence="10 11">
    <name type="scientific">Paraglomus occultum</name>
    <dbReference type="NCBI Taxonomy" id="144539"/>
    <lineage>
        <taxon>Eukaryota</taxon>
        <taxon>Fungi</taxon>
        <taxon>Fungi incertae sedis</taxon>
        <taxon>Mucoromycota</taxon>
        <taxon>Glomeromycotina</taxon>
        <taxon>Glomeromycetes</taxon>
        <taxon>Paraglomerales</taxon>
        <taxon>Paraglomeraceae</taxon>
        <taxon>Paraglomus</taxon>
    </lineage>
</organism>
<feature type="signal peptide" evidence="8">
    <location>
        <begin position="1"/>
        <end position="19"/>
    </location>
</feature>
<evidence type="ECO:0000256" key="6">
    <source>
        <dbReference type="PIRSR" id="PIRSR601382-2"/>
    </source>
</evidence>
<dbReference type="EC" id="3.2.1.-" evidence="7"/>
<dbReference type="SUPFAM" id="SSF48225">
    <property type="entry name" value="Seven-hairpin glycosidases"/>
    <property type="match status" value="1"/>
</dbReference>
<evidence type="ECO:0000256" key="4">
    <source>
        <dbReference type="ARBA" id="ARBA00023180"/>
    </source>
</evidence>
<proteinExistence type="inferred from homology"/>
<evidence type="ECO:0000313" key="11">
    <source>
        <dbReference type="Proteomes" id="UP000789572"/>
    </source>
</evidence>
<evidence type="ECO:0000259" key="9">
    <source>
        <dbReference type="Pfam" id="PF02225"/>
    </source>
</evidence>
<keyword evidence="6" id="KW-0479">Metal-binding</keyword>
<keyword evidence="4" id="KW-0325">Glycoprotein</keyword>
<keyword evidence="7" id="KW-0326">Glycosidase</keyword>
<dbReference type="GO" id="GO:0004571">
    <property type="term" value="F:mannosyl-oligosaccharide 1,2-alpha-mannosidase activity"/>
    <property type="evidence" value="ECO:0007669"/>
    <property type="project" value="InterPro"/>
</dbReference>
<keyword evidence="11" id="KW-1185">Reference proteome</keyword>
<evidence type="ECO:0000256" key="3">
    <source>
        <dbReference type="ARBA" id="ARBA00022824"/>
    </source>
</evidence>
<dbReference type="InterPro" id="IPR003137">
    <property type="entry name" value="PA_domain"/>
</dbReference>
<feature type="binding site" evidence="6">
    <location>
        <position position="465"/>
    </location>
    <ligand>
        <name>Ca(2+)</name>
        <dbReference type="ChEBI" id="CHEBI:29108"/>
    </ligand>
</feature>
<feature type="chain" id="PRO_5040242811" description="alpha-1,2-Mannosidase" evidence="8">
    <location>
        <begin position="20"/>
        <end position="803"/>
    </location>
</feature>
<dbReference type="PRINTS" id="PR00747">
    <property type="entry name" value="GLYHDRLASE47"/>
</dbReference>
<evidence type="ECO:0000313" key="10">
    <source>
        <dbReference type="EMBL" id="CAG8499935.1"/>
    </source>
</evidence>
<comment type="caution">
    <text evidence="10">The sequence shown here is derived from an EMBL/GenBank/DDBJ whole genome shotgun (WGS) entry which is preliminary data.</text>
</comment>
<feature type="active site" evidence="5">
    <location>
        <position position="380"/>
    </location>
</feature>
<dbReference type="InterPro" id="IPR001382">
    <property type="entry name" value="Glyco_hydro_47"/>
</dbReference>
<dbReference type="PANTHER" id="PTHR45679">
    <property type="entry name" value="ER DEGRADATION-ENHANCING ALPHA-MANNOSIDASE-LIKE PROTEIN 2"/>
    <property type="match status" value="1"/>
</dbReference>
<reference evidence="10" key="1">
    <citation type="submission" date="2021-06" db="EMBL/GenBank/DDBJ databases">
        <authorList>
            <person name="Kallberg Y."/>
            <person name="Tangrot J."/>
            <person name="Rosling A."/>
        </authorList>
    </citation>
    <scope>NUCLEOTIDE SEQUENCE</scope>
    <source>
        <strain evidence="10">IA702</strain>
    </source>
</reference>
<dbReference type="Gene3D" id="1.50.10.10">
    <property type="match status" value="1"/>
</dbReference>
<feature type="active site" evidence="5">
    <location>
        <position position="266"/>
    </location>
</feature>
<sequence>MLSISILILLVLGSPFVAGLTEQRRIELRDYTKEMFYHGFDNYMKYAFPKDELDPIQCVGRGRDKQNPQVDNIIINDVLGDFSLTLVDSLDTFVILGDKDRFENAIRLVIDNVSFDVDSKIQVFEVNIRVLGALLSAHLFATDKRFGFEIDWYKGELLEMAYDLGERLLPAFAHSKTGIPYPRVNLKYGLPKDEIEETCTAGAGSLILEFGTLSRLTNDTRFENAAKKALYALWNRRTELDLVGNVIDIQTGYWIHVASGVGAGIDSFFEYLLKAYALFGEEEYYEVFLQAYTAIKKYIRDSSGYLYQNINMHNRAIMSSWVDSLAAYFPGLQVLAGDVENAIKLHLLYYNIWKRYHALPERFNYYLRRAEIASYPLRPEFIESTYFLYRATRNPFYLSVGEMVLNDLELYRTDCGYASVENVLKGKLDPRMESFLLSETFKYLYLLFDIDNKFNTLDSNVVFTTEAHILTLSSTYLKFRPSILQNQDPSLAMPTCPRYIPQPGLLSSILDRPDADYARVLVGLNADITTSHARAYCESVSTSPLVVEVNFGERLPQNYKPMPPTKFDGGVIVDQLIGIKLELTMRSDRNGYDISKVDDYRIAPGEVLEIRDPSIKEHWLKQQSYSKITLRLYRSSLHDYINISGVTAAFSPPVYHYFPHPLYNIHYLPKAPYGCSPYLSSEKSILLNSYVIVKRGECTFYEKAIHAQDAGARAVIVVSDENHLFQPVIPSENSLEEVKITCVLVTKESGDIIERALERDRASEIKAILLPPETDMDSVVGSNFRLAIYDHVVNNVRLNLNGQ</sequence>
<dbReference type="Pfam" id="PF01532">
    <property type="entry name" value="Glyco_hydro_47"/>
    <property type="match status" value="1"/>
</dbReference>
<keyword evidence="6" id="KW-0106">Calcium</keyword>
<comment type="cofactor">
    <cofactor evidence="6">
        <name>Ca(2+)</name>
        <dbReference type="ChEBI" id="CHEBI:29108"/>
    </cofactor>
</comment>
<dbReference type="Gene3D" id="3.50.30.30">
    <property type="match status" value="1"/>
</dbReference>
<dbReference type="GO" id="GO:1904380">
    <property type="term" value="P:endoplasmic reticulum mannose trimming"/>
    <property type="evidence" value="ECO:0007669"/>
    <property type="project" value="InterPro"/>
</dbReference>
<dbReference type="InterPro" id="IPR036026">
    <property type="entry name" value="Seven-hairpin_glycosidases"/>
</dbReference>
<dbReference type="Proteomes" id="UP000789572">
    <property type="component" value="Unassembled WGS sequence"/>
</dbReference>
<evidence type="ECO:0000256" key="7">
    <source>
        <dbReference type="RuleBase" id="RU361193"/>
    </source>
</evidence>
<dbReference type="GO" id="GO:0005509">
    <property type="term" value="F:calcium ion binding"/>
    <property type="evidence" value="ECO:0007669"/>
    <property type="project" value="InterPro"/>
</dbReference>
<evidence type="ECO:0000256" key="5">
    <source>
        <dbReference type="PIRSR" id="PIRSR601382-1"/>
    </source>
</evidence>
<feature type="active site" description="Proton donor" evidence="5">
    <location>
        <position position="361"/>
    </location>
</feature>
<dbReference type="InterPro" id="IPR044674">
    <property type="entry name" value="EDEM1/2/3"/>
</dbReference>
<feature type="active site" description="Proton donor" evidence="5">
    <location>
        <position position="125"/>
    </location>
</feature>